<dbReference type="AlphaFoldDB" id="A0A1N7MEV0"/>
<protein>
    <submittedName>
        <fullName evidence="1">Uncharacterized protein</fullName>
    </submittedName>
</protein>
<evidence type="ECO:0000313" key="2">
    <source>
        <dbReference type="Proteomes" id="UP000185678"/>
    </source>
</evidence>
<reference evidence="1 2" key="1">
    <citation type="submission" date="2017-01" db="EMBL/GenBank/DDBJ databases">
        <authorList>
            <person name="Mah S.A."/>
            <person name="Swanson W.J."/>
            <person name="Moy G.W."/>
            <person name="Vacquier V.D."/>
        </authorList>
    </citation>
    <scope>NUCLEOTIDE SEQUENCE [LARGE SCALE GENOMIC DNA]</scope>
    <source>
        <strain evidence="1 2">DSM 11589</strain>
    </source>
</reference>
<name>A0A1N7MEV0_9PROT</name>
<keyword evidence="2" id="KW-1185">Reference proteome</keyword>
<dbReference type="Proteomes" id="UP000185678">
    <property type="component" value="Unassembled WGS sequence"/>
</dbReference>
<gene>
    <name evidence="1" type="ORF">SAMN05421779_10482</name>
</gene>
<proteinExistence type="predicted"/>
<organism evidence="1 2">
    <name type="scientific">Insolitispirillum peregrinum</name>
    <dbReference type="NCBI Taxonomy" id="80876"/>
    <lineage>
        <taxon>Bacteria</taxon>
        <taxon>Pseudomonadati</taxon>
        <taxon>Pseudomonadota</taxon>
        <taxon>Alphaproteobacteria</taxon>
        <taxon>Rhodospirillales</taxon>
        <taxon>Novispirillaceae</taxon>
        <taxon>Insolitispirillum</taxon>
    </lineage>
</organism>
<dbReference type="EMBL" id="FTOA01000004">
    <property type="protein sequence ID" value="SIS84665.1"/>
    <property type="molecule type" value="Genomic_DNA"/>
</dbReference>
<sequence length="118" mass="13695">MITIEDLSKEELAMLVRKLLACDESIARLITEWDLLDVRAAVLRGRMDRAWLACSRASELVEALSRKPNVNPQTWKRAMNKEERLFAEWQRLREQRDTVVDALNAAFDRMVGGDDVRH</sequence>
<accession>A0A1N7MEV0</accession>
<evidence type="ECO:0000313" key="1">
    <source>
        <dbReference type="EMBL" id="SIS84665.1"/>
    </source>
</evidence>
<dbReference type="RefSeq" id="WP_076400540.1">
    <property type="nucleotide sequence ID" value="NZ_FTOA01000004.1"/>
</dbReference>
<dbReference type="STRING" id="80876.SAMN05421779_10482"/>